<keyword evidence="2" id="KW-1185">Reference proteome</keyword>
<evidence type="ECO:0000313" key="2">
    <source>
        <dbReference type="Proteomes" id="UP001057452"/>
    </source>
</evidence>
<proteinExistence type="predicted"/>
<dbReference type="EMBL" id="CM043798">
    <property type="protein sequence ID" value="KAI4814596.1"/>
    <property type="molecule type" value="Genomic_DNA"/>
</dbReference>
<gene>
    <name evidence="1" type="ORF">KUCAC02_003785</name>
</gene>
<reference evidence="1" key="1">
    <citation type="submission" date="2022-05" db="EMBL/GenBank/DDBJ databases">
        <title>Chromosome-level genome of Chaenocephalus aceratus.</title>
        <authorList>
            <person name="Park H."/>
        </authorList>
    </citation>
    <scope>NUCLEOTIDE SEQUENCE</scope>
    <source>
        <strain evidence="1">KU_202001</strain>
    </source>
</reference>
<name>A0ACB9WM17_CHAAC</name>
<protein>
    <submittedName>
        <fullName evidence="1">Uncharacterized protein</fullName>
    </submittedName>
</protein>
<organism evidence="1 2">
    <name type="scientific">Chaenocephalus aceratus</name>
    <name type="common">Blackfin icefish</name>
    <name type="synonym">Chaenichthys aceratus</name>
    <dbReference type="NCBI Taxonomy" id="36190"/>
    <lineage>
        <taxon>Eukaryota</taxon>
        <taxon>Metazoa</taxon>
        <taxon>Chordata</taxon>
        <taxon>Craniata</taxon>
        <taxon>Vertebrata</taxon>
        <taxon>Euteleostomi</taxon>
        <taxon>Actinopterygii</taxon>
        <taxon>Neopterygii</taxon>
        <taxon>Teleostei</taxon>
        <taxon>Neoteleostei</taxon>
        <taxon>Acanthomorphata</taxon>
        <taxon>Eupercaria</taxon>
        <taxon>Perciformes</taxon>
        <taxon>Notothenioidei</taxon>
        <taxon>Channichthyidae</taxon>
        <taxon>Chaenocephalus</taxon>
    </lineage>
</organism>
<comment type="caution">
    <text evidence="1">The sequence shown here is derived from an EMBL/GenBank/DDBJ whole genome shotgun (WGS) entry which is preliminary data.</text>
</comment>
<evidence type="ECO:0000313" key="1">
    <source>
        <dbReference type="EMBL" id="KAI4814596.1"/>
    </source>
</evidence>
<dbReference type="Proteomes" id="UP001057452">
    <property type="component" value="Chromosome 14"/>
</dbReference>
<accession>A0ACB9WM17</accession>
<sequence length="277" mass="32155">MPVSFCTNSFQGFMQRYGLIVKYSHVKSGIHSIDAGADYILRHEVENLLSVVSQHEAFDPLCEDNSGKHNSWVHCGRTKVFLTQLMLDFLEYQRKKVLCQCAFSIQCCWLRYQRRRRCARRLSATRIQAVVRSWLVRRQLQRWNRAAAVIQNTWRMWRALLKALAETELDDAKDLLEADVPQLNAIIRERGSVQLSFIQKPVSKMVSVMASLNLPSRRGEYKLEPNQYSQELASIRAQPKGSVKLHYRRSPLLYADRKPDMKSDMSGFNAILFEKSL</sequence>